<evidence type="ECO:0000256" key="4">
    <source>
        <dbReference type="ARBA" id="ARBA00022701"/>
    </source>
</evidence>
<keyword evidence="7 12" id="KW-0175">Coiled coil</keyword>
<dbReference type="PRINTS" id="PR00380">
    <property type="entry name" value="KINESINHEAVY"/>
</dbReference>
<evidence type="ECO:0000256" key="3">
    <source>
        <dbReference type="ARBA" id="ARBA00022553"/>
    </source>
</evidence>
<reference evidence="16" key="3">
    <citation type="submission" date="2025-09" db="UniProtKB">
        <authorList>
            <consortium name="Ensembl"/>
        </authorList>
    </citation>
    <scope>IDENTIFICATION</scope>
</reference>
<evidence type="ECO:0000256" key="5">
    <source>
        <dbReference type="ARBA" id="ARBA00022741"/>
    </source>
</evidence>
<dbReference type="GO" id="GO:0051231">
    <property type="term" value="P:spindle elongation"/>
    <property type="evidence" value="ECO:0007669"/>
    <property type="project" value="TreeGrafter"/>
</dbReference>
<feature type="coiled-coil region" evidence="12">
    <location>
        <begin position="810"/>
        <end position="889"/>
    </location>
</feature>
<dbReference type="Pfam" id="PF00225">
    <property type="entry name" value="Kinesin"/>
    <property type="match status" value="1"/>
</dbReference>
<keyword evidence="6 10" id="KW-0067">ATP-binding</keyword>
<comment type="subcellular location">
    <subcellularLocation>
        <location evidence="1">Cytoplasm</location>
        <location evidence="1">Cytoskeleton</location>
        <location evidence="1">Spindle</location>
    </subcellularLocation>
</comment>
<organism evidence="16 17">
    <name type="scientific">Cairina moschata</name>
    <name type="common">Muscovy duck</name>
    <dbReference type="NCBI Taxonomy" id="8855"/>
    <lineage>
        <taxon>Eukaryota</taxon>
        <taxon>Metazoa</taxon>
        <taxon>Chordata</taxon>
        <taxon>Craniata</taxon>
        <taxon>Vertebrata</taxon>
        <taxon>Euteleostomi</taxon>
        <taxon>Archelosauria</taxon>
        <taxon>Archosauria</taxon>
        <taxon>Dinosauria</taxon>
        <taxon>Saurischia</taxon>
        <taxon>Theropoda</taxon>
        <taxon>Coelurosauria</taxon>
        <taxon>Aves</taxon>
        <taxon>Neognathae</taxon>
        <taxon>Galloanserae</taxon>
        <taxon>Anseriformes</taxon>
        <taxon>Anatidae</taxon>
        <taxon>Anatinae</taxon>
        <taxon>Cairina</taxon>
    </lineage>
</organism>
<evidence type="ECO:0000256" key="11">
    <source>
        <dbReference type="RuleBase" id="RU000394"/>
    </source>
</evidence>
<feature type="domain" description="Kinesin motor" evidence="15">
    <location>
        <begin position="169"/>
        <end position="602"/>
    </location>
</feature>
<feature type="compositionally biased region" description="Polar residues" evidence="13">
    <location>
        <begin position="914"/>
        <end position="924"/>
    </location>
</feature>
<evidence type="ECO:0000256" key="2">
    <source>
        <dbReference type="ARBA" id="ARBA00022490"/>
    </source>
</evidence>
<evidence type="ECO:0000313" key="16">
    <source>
        <dbReference type="Ensembl" id="ENSCMMP00000005749.1"/>
    </source>
</evidence>
<keyword evidence="4 11" id="KW-0493">Microtubule</keyword>
<protein>
    <recommendedName>
        <fullName evidence="11">Kinesin-like protein</fullName>
    </recommendedName>
</protein>
<keyword evidence="14" id="KW-0812">Transmembrane</keyword>
<evidence type="ECO:0000256" key="10">
    <source>
        <dbReference type="PROSITE-ProRule" id="PRU00283"/>
    </source>
</evidence>
<evidence type="ECO:0000256" key="1">
    <source>
        <dbReference type="ARBA" id="ARBA00004186"/>
    </source>
</evidence>
<name>A0A8C3BK66_CAIMO</name>
<evidence type="ECO:0000259" key="15">
    <source>
        <dbReference type="PROSITE" id="PS50067"/>
    </source>
</evidence>
<evidence type="ECO:0000256" key="14">
    <source>
        <dbReference type="SAM" id="Phobius"/>
    </source>
</evidence>
<dbReference type="GO" id="GO:0008574">
    <property type="term" value="F:plus-end-directed microtubule motor activity"/>
    <property type="evidence" value="ECO:0007669"/>
    <property type="project" value="TreeGrafter"/>
</dbReference>
<dbReference type="GO" id="GO:0005524">
    <property type="term" value="F:ATP binding"/>
    <property type="evidence" value="ECO:0007669"/>
    <property type="project" value="UniProtKB-UniRule"/>
</dbReference>
<evidence type="ECO:0000256" key="12">
    <source>
        <dbReference type="SAM" id="Coils"/>
    </source>
</evidence>
<dbReference type="SUPFAM" id="SSF52540">
    <property type="entry name" value="P-loop containing nucleoside triphosphate hydrolases"/>
    <property type="match status" value="1"/>
</dbReference>
<feature type="transmembrane region" description="Helical" evidence="14">
    <location>
        <begin position="78"/>
        <end position="99"/>
    </location>
</feature>
<dbReference type="GO" id="GO:0007018">
    <property type="term" value="P:microtubule-based movement"/>
    <property type="evidence" value="ECO:0007669"/>
    <property type="project" value="InterPro"/>
</dbReference>
<dbReference type="PROSITE" id="PS50067">
    <property type="entry name" value="KINESIN_MOTOR_2"/>
    <property type="match status" value="1"/>
</dbReference>
<dbReference type="Gene3D" id="3.40.850.10">
    <property type="entry name" value="Kinesin motor domain"/>
    <property type="match status" value="2"/>
</dbReference>
<reference evidence="16" key="2">
    <citation type="submission" date="2025-08" db="UniProtKB">
        <authorList>
            <consortium name="Ensembl"/>
        </authorList>
    </citation>
    <scope>IDENTIFICATION</scope>
</reference>
<sequence>MAGGGGGSGLSPSRCGASLRGKCAPAPGFPGTAPVCAGLPPALLWAPGFPQKGLVLRVLPCSLFFLRILACSVKKNRYFLLIICILSCSLFLFLCLLARSVKKNNIYIYYISFVQVPLYRAMDNEGKSCIPAELSDILESVSFLDLVGKPSPMESTVLYNPEEQEAYQPLKVFLRVRPFSVAEMENHESQGCVTIEDPQTVILHAPKESAAMKNSERGIGQSVHRFTFSQVFGPETTQSEFFEGSTKEIVRACVNGVNGLVFTYGVTNAGKTFTIQGTSKDLGILPRSLDMIFNHIRGRQYLKMNFKPYLSNDVKKLEDAQVKQEEAIKAALLASLKEEMENVSGAVTNMCHVELTPSNYTSKNQPFDPLEKNFVPLDTHRTNTEQRTQASVWISFCEIYNEYVYDLLSVLSTSKNQKRRVLRICEDQGGNSYIKDLKWINTQSTEEACKILKIGNKNRSFACTRMNEQSSRSHSIFSIRLLKLTDEHQPHVLGVSELSFCDLAGSERCNKTQAFGDRLKEAGNINNSLHILGKCIAALKQNQNPKMKPSYIPFRESKLTRLFQPFFCGKGKACMIVNINQHASTYDETLHVMKFSAIAKQVIQTILPKSLGYFPPKLVGGDGKPIVRFDVNASLDDLPDCTEASTEEEVDITILSHEDLLKTTESLKEKLVAERQSKLLLEVKIRREMAEEMFRQLLETEEAWSNRLEDLKDSYEETLESKFEMYKEAIKKHAYMCAMEQIEDHYVPIEEFIAEQEKVEDRESKILQLERQLDEQSQRLLALGSPNSDILTTENGTELDLANKMMKRANEGLQKQCTEKDELIKSLKLKIQKLNETLLEANEGYRKMAEENSRLKHTIMLKDQEMNNLQNWAKRVLELEETVSSLQKELERKKHFSAEEPKQQKPRRGLLANLKSTVAGTASTPLGKGWGKGEDISTPSRKQVLFAHKTKE</sequence>
<dbReference type="GO" id="GO:0008017">
    <property type="term" value="F:microtubule binding"/>
    <property type="evidence" value="ECO:0007669"/>
    <property type="project" value="InterPro"/>
</dbReference>
<dbReference type="InterPro" id="IPR047149">
    <property type="entry name" value="KIF11-like"/>
</dbReference>
<feature type="binding site" evidence="10">
    <location>
        <begin position="265"/>
        <end position="272"/>
    </location>
    <ligand>
        <name>ATP</name>
        <dbReference type="ChEBI" id="CHEBI:30616"/>
    </ligand>
</feature>
<evidence type="ECO:0000256" key="6">
    <source>
        <dbReference type="ARBA" id="ARBA00022840"/>
    </source>
</evidence>
<dbReference type="InterPro" id="IPR036961">
    <property type="entry name" value="Kinesin_motor_dom_sf"/>
</dbReference>
<evidence type="ECO:0000256" key="7">
    <source>
        <dbReference type="ARBA" id="ARBA00023054"/>
    </source>
</evidence>
<reference evidence="16" key="1">
    <citation type="submission" date="2018-09" db="EMBL/GenBank/DDBJ databases">
        <title>Common duck and Muscovy duck high density SNP chip.</title>
        <authorList>
            <person name="Vignal A."/>
            <person name="Thebault N."/>
            <person name="Warren W.C."/>
        </authorList>
    </citation>
    <scope>NUCLEOTIDE SEQUENCE [LARGE SCALE GENOMIC DNA]</scope>
</reference>
<dbReference type="PANTHER" id="PTHR47970">
    <property type="entry name" value="KINESIN-LIKE PROTEIN KIF11"/>
    <property type="match status" value="1"/>
</dbReference>
<dbReference type="Proteomes" id="UP000694556">
    <property type="component" value="Chromosome 2"/>
</dbReference>
<accession>A0A8C3BK66</accession>
<feature type="transmembrane region" description="Helical" evidence="14">
    <location>
        <begin position="54"/>
        <end position="71"/>
    </location>
</feature>
<feature type="region of interest" description="Disordered" evidence="13">
    <location>
        <begin position="892"/>
        <end position="952"/>
    </location>
</feature>
<keyword evidence="14" id="KW-0472">Membrane</keyword>
<keyword evidence="14" id="KW-1133">Transmembrane helix</keyword>
<keyword evidence="9" id="KW-0206">Cytoskeleton</keyword>
<evidence type="ECO:0000256" key="13">
    <source>
        <dbReference type="SAM" id="MobiDB-lite"/>
    </source>
</evidence>
<dbReference type="InterPro" id="IPR001752">
    <property type="entry name" value="Kinesin_motor_dom"/>
</dbReference>
<dbReference type="FunFam" id="3.40.850.10:FF:000095">
    <property type="entry name" value="Kinesin-like protein"/>
    <property type="match status" value="1"/>
</dbReference>
<keyword evidence="3" id="KW-0597">Phosphoprotein</keyword>
<evidence type="ECO:0000313" key="17">
    <source>
        <dbReference type="Proteomes" id="UP000694556"/>
    </source>
</evidence>
<dbReference type="InterPro" id="IPR027417">
    <property type="entry name" value="P-loop_NTPase"/>
</dbReference>
<keyword evidence="2" id="KW-0963">Cytoplasm</keyword>
<dbReference type="CDD" id="cd01368">
    <property type="entry name" value="KISc_KIF23_like"/>
    <property type="match status" value="1"/>
</dbReference>
<keyword evidence="5 10" id="KW-0547">Nucleotide-binding</keyword>
<dbReference type="AlphaFoldDB" id="A0A8C3BK66"/>
<dbReference type="PANTHER" id="PTHR47970:SF29">
    <property type="entry name" value="KINESIN FAMILY MEMBER 20B"/>
    <property type="match status" value="1"/>
</dbReference>
<dbReference type="PROSITE" id="PS00411">
    <property type="entry name" value="KINESIN_MOTOR_1"/>
    <property type="match status" value="1"/>
</dbReference>
<dbReference type="InterPro" id="IPR019821">
    <property type="entry name" value="Kinesin_motor_CS"/>
</dbReference>
<dbReference type="GO" id="GO:0005876">
    <property type="term" value="C:spindle microtubule"/>
    <property type="evidence" value="ECO:0007669"/>
    <property type="project" value="TreeGrafter"/>
</dbReference>
<proteinExistence type="inferred from homology"/>
<dbReference type="GO" id="GO:0072686">
    <property type="term" value="C:mitotic spindle"/>
    <property type="evidence" value="ECO:0007669"/>
    <property type="project" value="TreeGrafter"/>
</dbReference>
<keyword evidence="17" id="KW-1185">Reference proteome</keyword>
<keyword evidence="8 10" id="KW-0505">Motor protein</keyword>
<feature type="compositionally biased region" description="Basic and acidic residues" evidence="13">
    <location>
        <begin position="892"/>
        <end position="903"/>
    </location>
</feature>
<comment type="similarity">
    <text evidence="10 11">Belongs to the TRAFAC class myosin-kinesin ATPase superfamily. Kinesin family.</text>
</comment>
<evidence type="ECO:0000256" key="8">
    <source>
        <dbReference type="ARBA" id="ARBA00023175"/>
    </source>
</evidence>
<dbReference type="GO" id="GO:0005634">
    <property type="term" value="C:nucleus"/>
    <property type="evidence" value="ECO:0007669"/>
    <property type="project" value="TreeGrafter"/>
</dbReference>
<dbReference type="Ensembl" id="ENSCMMT00000006385.1">
    <property type="protein sequence ID" value="ENSCMMP00000005749.1"/>
    <property type="gene ID" value="ENSCMMG00000003661.1"/>
</dbReference>
<evidence type="ECO:0000256" key="9">
    <source>
        <dbReference type="ARBA" id="ARBA00023212"/>
    </source>
</evidence>
<dbReference type="GO" id="GO:0090307">
    <property type="term" value="P:mitotic spindle assembly"/>
    <property type="evidence" value="ECO:0007669"/>
    <property type="project" value="TreeGrafter"/>
</dbReference>
<dbReference type="SMART" id="SM00129">
    <property type="entry name" value="KISc"/>
    <property type="match status" value="1"/>
</dbReference>